<comment type="caution">
    <text evidence="2">The sequence shown here is derived from an EMBL/GenBank/DDBJ whole genome shotgun (WGS) entry which is preliminary data.</text>
</comment>
<name>A0ABT2YNX7_9GAMM</name>
<evidence type="ECO:0000313" key="3">
    <source>
        <dbReference type="Proteomes" id="UP001209713"/>
    </source>
</evidence>
<feature type="transmembrane region" description="Helical" evidence="1">
    <location>
        <begin position="45"/>
        <end position="64"/>
    </location>
</feature>
<evidence type="ECO:0000313" key="2">
    <source>
        <dbReference type="EMBL" id="MCV2401589.1"/>
    </source>
</evidence>
<feature type="transmembrane region" description="Helical" evidence="1">
    <location>
        <begin position="76"/>
        <end position="96"/>
    </location>
</feature>
<feature type="transmembrane region" description="Helical" evidence="1">
    <location>
        <begin position="5"/>
        <end position="25"/>
    </location>
</feature>
<dbReference type="RefSeq" id="WP_263528963.1">
    <property type="nucleotide sequence ID" value="NZ_JAOVZB010000001.1"/>
</dbReference>
<dbReference type="Proteomes" id="UP001209713">
    <property type="component" value="Unassembled WGS sequence"/>
</dbReference>
<dbReference type="InterPro" id="IPR021362">
    <property type="entry name" value="DUF2834"/>
</dbReference>
<keyword evidence="1" id="KW-0812">Transmembrane</keyword>
<organism evidence="2 3">
    <name type="scientific">Marinomonas sargassi</name>
    <dbReference type="NCBI Taxonomy" id="2984494"/>
    <lineage>
        <taxon>Bacteria</taxon>
        <taxon>Pseudomonadati</taxon>
        <taxon>Pseudomonadota</taxon>
        <taxon>Gammaproteobacteria</taxon>
        <taxon>Oceanospirillales</taxon>
        <taxon>Oceanospirillaceae</taxon>
        <taxon>Marinomonas</taxon>
    </lineage>
</organism>
<keyword evidence="1" id="KW-0472">Membrane</keyword>
<evidence type="ECO:0000256" key="1">
    <source>
        <dbReference type="SAM" id="Phobius"/>
    </source>
</evidence>
<dbReference type="Pfam" id="PF11196">
    <property type="entry name" value="DUF2834"/>
    <property type="match status" value="1"/>
</dbReference>
<keyword evidence="1" id="KW-1133">Transmembrane helix</keyword>
<sequence length="103" mass="11662">MKVFYLVCSVFGVVLPYGAFMPWLFHHGVDIALFIESALVTPISVFAWLDVLVSAIALLGFIIIDGKRSRVPYRYWAVLGTLTIGVSFGLPFYLYLKERRTDL</sequence>
<accession>A0ABT2YNX7</accession>
<reference evidence="2 3" key="1">
    <citation type="submission" date="2022-10" db="EMBL/GenBank/DDBJ databases">
        <title>Marinomonas transparenta sp. nov. and Marinomonas sargassi sp. nov., isolated from marine alga (Sargassum natans (L.) Gaillon).</title>
        <authorList>
            <person name="Wang Y."/>
        </authorList>
    </citation>
    <scope>NUCLEOTIDE SEQUENCE [LARGE SCALE GENOMIC DNA]</scope>
    <source>
        <strain evidence="2 3">C2222</strain>
    </source>
</reference>
<keyword evidence="3" id="KW-1185">Reference proteome</keyword>
<protein>
    <submittedName>
        <fullName evidence="2">DUF2834 domain-containing protein</fullName>
    </submittedName>
</protein>
<dbReference type="EMBL" id="JAOVZB010000001">
    <property type="protein sequence ID" value="MCV2401589.1"/>
    <property type="molecule type" value="Genomic_DNA"/>
</dbReference>
<gene>
    <name evidence="2" type="ORF">OFY17_01715</name>
</gene>
<proteinExistence type="predicted"/>